<protein>
    <submittedName>
        <fullName evidence="1">Uncharacterized protein</fullName>
    </submittedName>
</protein>
<dbReference type="EMBL" id="GBXM01103416">
    <property type="protein sequence ID" value="JAH05161.1"/>
    <property type="molecule type" value="Transcribed_RNA"/>
</dbReference>
<evidence type="ECO:0000313" key="1">
    <source>
        <dbReference type="EMBL" id="JAH05161.1"/>
    </source>
</evidence>
<organism evidence="1">
    <name type="scientific">Anguilla anguilla</name>
    <name type="common">European freshwater eel</name>
    <name type="synonym">Muraena anguilla</name>
    <dbReference type="NCBI Taxonomy" id="7936"/>
    <lineage>
        <taxon>Eukaryota</taxon>
        <taxon>Metazoa</taxon>
        <taxon>Chordata</taxon>
        <taxon>Craniata</taxon>
        <taxon>Vertebrata</taxon>
        <taxon>Euteleostomi</taxon>
        <taxon>Actinopterygii</taxon>
        <taxon>Neopterygii</taxon>
        <taxon>Teleostei</taxon>
        <taxon>Anguilliformes</taxon>
        <taxon>Anguillidae</taxon>
        <taxon>Anguilla</taxon>
    </lineage>
</organism>
<name>A0A0E9PKI4_ANGAN</name>
<dbReference type="AlphaFoldDB" id="A0A0E9PKI4"/>
<accession>A0A0E9PKI4</accession>
<proteinExistence type="predicted"/>
<reference evidence="1" key="1">
    <citation type="submission" date="2014-11" db="EMBL/GenBank/DDBJ databases">
        <authorList>
            <person name="Amaro Gonzalez C."/>
        </authorList>
    </citation>
    <scope>NUCLEOTIDE SEQUENCE</scope>
</reference>
<reference evidence="1" key="2">
    <citation type="journal article" date="2015" name="Fish Shellfish Immunol.">
        <title>Early steps in the European eel (Anguilla anguilla)-Vibrio vulnificus interaction in the gills: Role of the RtxA13 toxin.</title>
        <authorList>
            <person name="Callol A."/>
            <person name="Pajuelo D."/>
            <person name="Ebbesson L."/>
            <person name="Teles M."/>
            <person name="MacKenzie S."/>
            <person name="Amaro C."/>
        </authorList>
    </citation>
    <scope>NUCLEOTIDE SEQUENCE</scope>
</reference>
<sequence length="48" mass="5392">MVPLSLTVYGIMTDYCMFTLLHCTLKSIKAAATFTCIIWAVVCTEMQK</sequence>